<dbReference type="CDD" id="cd02440">
    <property type="entry name" value="AdoMet_MTases"/>
    <property type="match status" value="1"/>
</dbReference>
<evidence type="ECO:0000256" key="5">
    <source>
        <dbReference type="ARBA" id="ARBA00022691"/>
    </source>
</evidence>
<dbReference type="InterPro" id="IPR002052">
    <property type="entry name" value="DNA_methylase_N6_adenine_CS"/>
</dbReference>
<dbReference type="GO" id="GO:0052915">
    <property type="term" value="F:23S rRNA (guanine(2445)-N(2))-methyltransferase activity"/>
    <property type="evidence" value="ECO:0007669"/>
    <property type="project" value="UniProtKB-EC"/>
</dbReference>
<feature type="domain" description="THUMP" evidence="8">
    <location>
        <begin position="47"/>
        <end position="157"/>
    </location>
</feature>
<keyword evidence="2" id="KW-0698">rRNA processing</keyword>
<evidence type="ECO:0000313" key="9">
    <source>
        <dbReference type="EMBL" id="BBO32684.1"/>
    </source>
</evidence>
<dbReference type="InterPro" id="IPR017244">
    <property type="entry name" value="23SrRNA_methyltr_KL"/>
</dbReference>
<organism evidence="9 10">
    <name type="scientific">Lacipirellula parvula</name>
    <dbReference type="NCBI Taxonomy" id="2650471"/>
    <lineage>
        <taxon>Bacteria</taxon>
        <taxon>Pseudomonadati</taxon>
        <taxon>Planctomycetota</taxon>
        <taxon>Planctomycetia</taxon>
        <taxon>Pirellulales</taxon>
        <taxon>Lacipirellulaceae</taxon>
        <taxon>Lacipirellula</taxon>
    </lineage>
</organism>
<dbReference type="InterPro" id="IPR053943">
    <property type="entry name" value="RlmKL-like_Mtase_CS"/>
</dbReference>
<name>A0A5K7X7H2_9BACT</name>
<evidence type="ECO:0000256" key="2">
    <source>
        <dbReference type="ARBA" id="ARBA00022552"/>
    </source>
</evidence>
<protein>
    <submittedName>
        <fullName evidence="9">Methyltransferase</fullName>
        <ecNumber evidence="9">2.1.1.173</ecNumber>
    </submittedName>
</protein>
<sequence>MPAASLNLIATSAFGLEAVVVRELSDLGYAAKVARPGRIAFSGDASALCRANMWLRSADRVLVELASFQAADFDALFDTTRDFPWEEWIAADAAIPVGGRSVKSQLSSVPAIQRSVKKAIVERLLAARPGVELPETGAPIAVEVSLVNDLATIDLDTSGHGLHRRGYRTLAAAAQLRETLAAAMVQLSFWKPERQLVDPFCGTGTIAIEAAMIGRRLAPGRKRAFAAETWEQIPAAAWQAAREEADDLALPALPLRIIGCDADGESLKLARYHAGLAGVADDVHFQQHTFDELTSSRNYGCVITNPPYGVRMGEEAEIEELYRSIPNVLRRLKTWSHFILTAHPDFERLVGQQSDKRRKLYNGRLQCNLFQFFGPKPPRRKDGVAKTSGDNGVGSGEGVGDLLPLESANSEESREWQKVPDPVERPSSQAPPDSSDSTLKNAPAPSPSRGVLGRGAEVAESSATSITPPLSPPPQGEGDQTGASWEVSSAAEFSADSGSHESNVSNVPQQPRTPRPVQRPAFGGLHADAERQAADFGNRLKKLARHLRRWPTKRGITCYRIYERDIPEIPLVVDRYEDALHIAEFDRPHERTAAEHADWLDHMVRTAAEALETPEDLVFVKRRQRQRGTEQYERFDDAQVVRVVNEGGLKFEVNLSDYLDTGLFLDHRVTRGIVRDAAAGKRFLNLFAYTGSFTAYAAAGGASETTTVDLSPVYLEWAERNLELNGLHGPQHRLVRDDSREFVASLGGRPQFDLAVVDPPTFSNSKRVEDDWDVQQDYEWLLNEVLRCMTPSGVMYFSTNSRKFKFDEQALRGAAVREISNKTVPEDFRNKRIHRCWRIVKS</sequence>
<dbReference type="RefSeq" id="WP_152098607.1">
    <property type="nucleotide sequence ID" value="NZ_AP021861.1"/>
</dbReference>
<keyword evidence="3 9" id="KW-0489">Methyltransferase</keyword>
<dbReference type="PROSITE" id="PS01261">
    <property type="entry name" value="UPF0020"/>
    <property type="match status" value="1"/>
</dbReference>
<dbReference type="InterPro" id="IPR000241">
    <property type="entry name" value="RlmKL-like_Mtase"/>
</dbReference>
<evidence type="ECO:0000256" key="7">
    <source>
        <dbReference type="SAM" id="MobiDB-lite"/>
    </source>
</evidence>
<evidence type="ECO:0000256" key="6">
    <source>
        <dbReference type="PROSITE-ProRule" id="PRU00529"/>
    </source>
</evidence>
<keyword evidence="10" id="KW-1185">Reference proteome</keyword>
<dbReference type="AlphaFoldDB" id="A0A5K7X7H2"/>
<dbReference type="EMBL" id="AP021861">
    <property type="protein sequence ID" value="BBO32684.1"/>
    <property type="molecule type" value="Genomic_DNA"/>
</dbReference>
<feature type="region of interest" description="Disordered" evidence="7">
    <location>
        <begin position="372"/>
        <end position="522"/>
    </location>
</feature>
<dbReference type="Pfam" id="PF10672">
    <property type="entry name" value="Methyltrans_SAM"/>
    <property type="match status" value="1"/>
</dbReference>
<evidence type="ECO:0000313" key="10">
    <source>
        <dbReference type="Proteomes" id="UP000326837"/>
    </source>
</evidence>
<feature type="compositionally biased region" description="Polar residues" evidence="7">
    <location>
        <begin position="496"/>
        <end position="506"/>
    </location>
</feature>
<dbReference type="Proteomes" id="UP000326837">
    <property type="component" value="Chromosome"/>
</dbReference>
<dbReference type="PROSITE" id="PS00092">
    <property type="entry name" value="N6_MTASE"/>
    <property type="match status" value="1"/>
</dbReference>
<dbReference type="InterPro" id="IPR054170">
    <property type="entry name" value="RlmL_1st"/>
</dbReference>
<dbReference type="InterPro" id="IPR029063">
    <property type="entry name" value="SAM-dependent_MTases_sf"/>
</dbReference>
<dbReference type="PIRSF" id="PIRSF037618">
    <property type="entry name" value="RNA_Mtase_bacteria_prd"/>
    <property type="match status" value="1"/>
</dbReference>
<keyword evidence="5" id="KW-0949">S-adenosyl-L-methionine</keyword>
<dbReference type="GO" id="GO:0070043">
    <property type="term" value="F:rRNA (guanine-N7-)-methyltransferase activity"/>
    <property type="evidence" value="ECO:0007669"/>
    <property type="project" value="TreeGrafter"/>
</dbReference>
<dbReference type="PANTHER" id="PTHR47313">
    <property type="entry name" value="RIBOSOMAL RNA LARGE SUBUNIT METHYLTRANSFERASE K/L"/>
    <property type="match status" value="1"/>
</dbReference>
<dbReference type="PROSITE" id="PS51165">
    <property type="entry name" value="THUMP"/>
    <property type="match status" value="1"/>
</dbReference>
<feature type="compositionally biased region" description="Basic and acidic residues" evidence="7">
    <location>
        <begin position="411"/>
        <end position="424"/>
    </location>
</feature>
<dbReference type="SUPFAM" id="SSF53335">
    <property type="entry name" value="S-adenosyl-L-methionine-dependent methyltransferases"/>
    <property type="match status" value="2"/>
</dbReference>
<dbReference type="EC" id="2.1.1.173" evidence="9"/>
<evidence type="ECO:0000256" key="4">
    <source>
        <dbReference type="ARBA" id="ARBA00022679"/>
    </source>
</evidence>
<dbReference type="Pfam" id="PF22020">
    <property type="entry name" value="RlmL_1st"/>
    <property type="match status" value="1"/>
</dbReference>
<dbReference type="GO" id="GO:0005737">
    <property type="term" value="C:cytoplasm"/>
    <property type="evidence" value="ECO:0007669"/>
    <property type="project" value="InterPro"/>
</dbReference>
<accession>A0A5K7X7H2</accession>
<dbReference type="InterPro" id="IPR019614">
    <property type="entry name" value="SAM-dep_methyl-trfase"/>
</dbReference>
<dbReference type="Pfam" id="PF01170">
    <property type="entry name" value="UPF0020"/>
    <property type="match status" value="1"/>
</dbReference>
<evidence type="ECO:0000256" key="3">
    <source>
        <dbReference type="ARBA" id="ARBA00022603"/>
    </source>
</evidence>
<feature type="compositionally biased region" description="Low complexity" evidence="7">
    <location>
        <begin position="507"/>
        <end position="520"/>
    </location>
</feature>
<keyword evidence="4 9" id="KW-0808">Transferase</keyword>
<dbReference type="InterPro" id="IPR004114">
    <property type="entry name" value="THUMP_dom"/>
</dbReference>
<gene>
    <name evidence="9" type="ORF">PLANPX_2296</name>
</gene>
<keyword evidence="1" id="KW-0963">Cytoplasm</keyword>
<proteinExistence type="predicted"/>
<reference evidence="10" key="1">
    <citation type="submission" date="2019-10" db="EMBL/GenBank/DDBJ databases">
        <title>Lacipirellula parvula gen. nov., sp. nov., representing a lineage of planctomycetes widespread in freshwater anoxic habitats, and description of the family Lacipirellulaceae.</title>
        <authorList>
            <person name="Dedysh S.N."/>
            <person name="Kulichevskaya I.S."/>
            <person name="Beletsky A.V."/>
            <person name="Rakitin A.L."/>
            <person name="Mardanov A.V."/>
            <person name="Ivanova A.A."/>
            <person name="Saltykova V.X."/>
            <person name="Rijpstra W.I.C."/>
            <person name="Sinninghe Damste J.S."/>
            <person name="Ravin N.V."/>
        </authorList>
    </citation>
    <scope>NUCLEOTIDE SEQUENCE [LARGE SCALE GENOMIC DNA]</scope>
    <source>
        <strain evidence="10">PX69</strain>
    </source>
</reference>
<dbReference type="PANTHER" id="PTHR47313:SF1">
    <property type="entry name" value="RIBOSOMAL RNA LARGE SUBUNIT METHYLTRANSFERASE K_L"/>
    <property type="match status" value="1"/>
</dbReference>
<dbReference type="GO" id="GO:0003723">
    <property type="term" value="F:RNA binding"/>
    <property type="evidence" value="ECO:0007669"/>
    <property type="project" value="UniProtKB-UniRule"/>
</dbReference>
<keyword evidence="6" id="KW-0694">RNA-binding</keyword>
<dbReference type="Gene3D" id="3.30.2130.30">
    <property type="match status" value="1"/>
</dbReference>
<dbReference type="Gene3D" id="3.30.750.80">
    <property type="entry name" value="RNA methyltransferase domain (HRMD) like"/>
    <property type="match status" value="1"/>
</dbReference>
<evidence type="ECO:0000256" key="1">
    <source>
        <dbReference type="ARBA" id="ARBA00022490"/>
    </source>
</evidence>
<dbReference type="Gene3D" id="3.40.50.150">
    <property type="entry name" value="Vaccinia Virus protein VP39"/>
    <property type="match status" value="2"/>
</dbReference>
<dbReference type="Pfam" id="PF02926">
    <property type="entry name" value="THUMP"/>
    <property type="match status" value="1"/>
</dbReference>
<dbReference type="KEGG" id="lpav:PLANPX_2296"/>
<dbReference type="CDD" id="cd11715">
    <property type="entry name" value="THUMP_AdoMetMT"/>
    <property type="match status" value="1"/>
</dbReference>
<feature type="compositionally biased region" description="Low complexity" evidence="7">
    <location>
        <begin position="426"/>
        <end position="437"/>
    </location>
</feature>
<evidence type="ECO:0000259" key="8">
    <source>
        <dbReference type="PROSITE" id="PS51165"/>
    </source>
</evidence>